<sequence length="510" mass="56422">MQGFAISSSVGPGGRNARPDVALVQLALLKAGLFSGTIDGQYHVSLGKVIDQFLTAKGLVRGAALSPAGAGFKALAAAVPPAYQKAKAWKQTAYLYVPANTGVADPWKRGDHSLPDLEFEALKRSLRQAAFVRQLGLGIADVTVTADGRFMVRLGFQAAQFVDPVTAKLTTLPPKPFLRLLQNDLPLAGWQTVAGHDLILKTSKSWPILKQAKDVTLEQLELVGLKKRPSKPVLATCSAAIATSLLSDKPDEKQAKELMQCFGQDRLTMEQKTKARQLACTELQRKWEAVFWRLVKIHEALRAIFPLYAKAYETRVLMGRARDARTLENLEIGTHNTPGADTARTLYDILRGNKTLGEIVGTVATGADAPDAAIRFLESAGKETAAGVLKALDLASLWYDTQKTFSNALQNTIELPEWYRLIDLHIQLWVGFYNGFAELEEIWPEQVRLLEAMHALKCPIPDDDYEAIWVDLLSLHRTLFSKQPILYTEEYRHLRDVRGQRDNVLFGPGE</sequence>
<evidence type="ECO:0000313" key="2">
    <source>
        <dbReference type="Proteomes" id="UP000183685"/>
    </source>
</evidence>
<name>A0A1G7ADL7_9PROT</name>
<keyword evidence="2" id="KW-1185">Reference proteome</keyword>
<proteinExistence type="predicted"/>
<reference evidence="1 2" key="1">
    <citation type="submission" date="2016-10" db="EMBL/GenBank/DDBJ databases">
        <authorList>
            <person name="de Groot N.N."/>
        </authorList>
    </citation>
    <scope>NUCLEOTIDE SEQUENCE [LARGE SCALE GENOMIC DNA]</scope>
    <source>
        <strain evidence="1 2">CGMCC 1.9109</strain>
    </source>
</reference>
<accession>A0A1G7ADL7</accession>
<dbReference type="AlphaFoldDB" id="A0A1G7ADL7"/>
<organism evidence="1 2">
    <name type="scientific">Kordiimonas lacus</name>
    <dbReference type="NCBI Taxonomy" id="637679"/>
    <lineage>
        <taxon>Bacteria</taxon>
        <taxon>Pseudomonadati</taxon>
        <taxon>Pseudomonadota</taxon>
        <taxon>Alphaproteobacteria</taxon>
        <taxon>Kordiimonadales</taxon>
        <taxon>Kordiimonadaceae</taxon>
        <taxon>Kordiimonas</taxon>
    </lineage>
</organism>
<gene>
    <name evidence="1" type="ORF">SAMN04488071_2189</name>
</gene>
<dbReference type="STRING" id="637679.GCA_001550055_01668"/>
<dbReference type="Proteomes" id="UP000183685">
    <property type="component" value="Unassembled WGS sequence"/>
</dbReference>
<protein>
    <submittedName>
        <fullName evidence="1">Uncharacterized protein</fullName>
    </submittedName>
</protein>
<evidence type="ECO:0000313" key="1">
    <source>
        <dbReference type="EMBL" id="SDE12902.1"/>
    </source>
</evidence>
<dbReference type="EMBL" id="FNAK01000004">
    <property type="protein sequence ID" value="SDE12902.1"/>
    <property type="molecule type" value="Genomic_DNA"/>
</dbReference>